<organism evidence="7 8">
    <name type="scientific">Lancefieldella parvula</name>
    <dbReference type="NCBI Taxonomy" id="1382"/>
    <lineage>
        <taxon>Bacteria</taxon>
        <taxon>Bacillati</taxon>
        <taxon>Actinomycetota</taxon>
        <taxon>Coriobacteriia</taxon>
        <taxon>Coriobacteriales</taxon>
        <taxon>Atopobiaceae</taxon>
        <taxon>Lancefieldella</taxon>
    </lineage>
</organism>
<protein>
    <submittedName>
        <fullName evidence="7">Nramp family divalent metal transporter</fullName>
    </submittedName>
</protein>
<dbReference type="GO" id="GO:0005384">
    <property type="term" value="F:manganese ion transmembrane transporter activity"/>
    <property type="evidence" value="ECO:0007669"/>
    <property type="project" value="TreeGrafter"/>
</dbReference>
<evidence type="ECO:0000313" key="8">
    <source>
        <dbReference type="Proteomes" id="UP000787322"/>
    </source>
</evidence>
<feature type="non-terminal residue" evidence="7">
    <location>
        <position position="264"/>
    </location>
</feature>
<evidence type="ECO:0000313" key="7">
    <source>
        <dbReference type="EMBL" id="MBF4802795.1"/>
    </source>
</evidence>
<keyword evidence="3 6" id="KW-0812">Transmembrane</keyword>
<evidence type="ECO:0000256" key="1">
    <source>
        <dbReference type="ARBA" id="ARBA00004141"/>
    </source>
</evidence>
<comment type="subcellular location">
    <subcellularLocation>
        <location evidence="1">Membrane</location>
        <topology evidence="1">Multi-pass membrane protein</topology>
    </subcellularLocation>
</comment>
<dbReference type="PANTHER" id="PTHR11706">
    <property type="entry name" value="SOLUTE CARRIER PROTEIN FAMILY 11 MEMBER"/>
    <property type="match status" value="1"/>
</dbReference>
<comment type="caution">
    <text evidence="7">The sequence shown here is derived from an EMBL/GenBank/DDBJ whole genome shotgun (WGS) entry which is preliminary data.</text>
</comment>
<name>A0A9D5X5S3_9ACTN</name>
<dbReference type="Proteomes" id="UP000787322">
    <property type="component" value="Unassembled WGS sequence"/>
</dbReference>
<dbReference type="EMBL" id="JABZGU010000050">
    <property type="protein sequence ID" value="MBF4802795.1"/>
    <property type="molecule type" value="Genomic_DNA"/>
</dbReference>
<keyword evidence="2" id="KW-0813">Transport</keyword>
<keyword evidence="4 6" id="KW-1133">Transmembrane helix</keyword>
<evidence type="ECO:0000256" key="3">
    <source>
        <dbReference type="ARBA" id="ARBA00022692"/>
    </source>
</evidence>
<feature type="transmembrane region" description="Helical" evidence="6">
    <location>
        <begin position="174"/>
        <end position="195"/>
    </location>
</feature>
<sequence>MAMGPGLLAAFAGNDAGGIATYSSAGATFGYSQLWTVPLMCFLLIVVQETAARMGCVTGKGIASLVRERFGIRLSTLAMGALLLSNIAVTFSEFAGIASSMELFGIPTYVSVPISALMVWLLTVGGSYRRIEKILLAISCIFVTYVVAGVLAQPDWGEALRVTIIPQPSAEPSYISLLVANIGTTISPYMIFLVASNVVEKNLDTSDIPAQRADNVAGAVLAEVITWFIMLTTGAVLFPRGISVDSAADAARALEPLAGQYAST</sequence>
<reference evidence="7" key="1">
    <citation type="submission" date="2020-04" db="EMBL/GenBank/DDBJ databases">
        <title>Deep metagenomics examines the oral microbiome during advanced dental caries in children, revealing novel taxa and co-occurrences with host molecules.</title>
        <authorList>
            <person name="Baker J.L."/>
            <person name="Morton J.T."/>
            <person name="Dinis M."/>
            <person name="Alvarez R."/>
            <person name="Tran N.C."/>
            <person name="Knight R."/>
            <person name="Edlund A."/>
        </authorList>
    </citation>
    <scope>NUCLEOTIDE SEQUENCE</scope>
    <source>
        <strain evidence="7">JCVI_3_bin.11</strain>
    </source>
</reference>
<dbReference type="AlphaFoldDB" id="A0A9D5X5S3"/>
<feature type="transmembrane region" description="Helical" evidence="6">
    <location>
        <begin position="35"/>
        <end position="56"/>
    </location>
</feature>
<evidence type="ECO:0000256" key="6">
    <source>
        <dbReference type="SAM" id="Phobius"/>
    </source>
</evidence>
<feature type="transmembrane region" description="Helical" evidence="6">
    <location>
        <begin position="216"/>
        <end position="238"/>
    </location>
</feature>
<dbReference type="GO" id="GO:0034755">
    <property type="term" value="P:iron ion transmembrane transport"/>
    <property type="evidence" value="ECO:0007669"/>
    <property type="project" value="TreeGrafter"/>
</dbReference>
<proteinExistence type="predicted"/>
<evidence type="ECO:0000256" key="4">
    <source>
        <dbReference type="ARBA" id="ARBA00022989"/>
    </source>
</evidence>
<feature type="transmembrane region" description="Helical" evidence="6">
    <location>
        <begin position="104"/>
        <end position="122"/>
    </location>
</feature>
<accession>A0A9D5X5S3</accession>
<feature type="transmembrane region" description="Helical" evidence="6">
    <location>
        <begin position="77"/>
        <end position="98"/>
    </location>
</feature>
<evidence type="ECO:0000256" key="5">
    <source>
        <dbReference type="ARBA" id="ARBA00023136"/>
    </source>
</evidence>
<dbReference type="InterPro" id="IPR001046">
    <property type="entry name" value="NRAMP_fam"/>
</dbReference>
<gene>
    <name evidence="7" type="ORF">HXK24_03085</name>
</gene>
<dbReference type="PANTHER" id="PTHR11706:SF33">
    <property type="entry name" value="NATURAL RESISTANCE-ASSOCIATED MACROPHAGE PROTEIN 2"/>
    <property type="match status" value="1"/>
</dbReference>
<keyword evidence="5 6" id="KW-0472">Membrane</keyword>
<dbReference type="GO" id="GO:0015086">
    <property type="term" value="F:cadmium ion transmembrane transporter activity"/>
    <property type="evidence" value="ECO:0007669"/>
    <property type="project" value="TreeGrafter"/>
</dbReference>
<dbReference type="GO" id="GO:0005886">
    <property type="term" value="C:plasma membrane"/>
    <property type="evidence" value="ECO:0007669"/>
    <property type="project" value="TreeGrafter"/>
</dbReference>
<evidence type="ECO:0000256" key="2">
    <source>
        <dbReference type="ARBA" id="ARBA00022448"/>
    </source>
</evidence>
<dbReference type="Pfam" id="PF01566">
    <property type="entry name" value="Nramp"/>
    <property type="match status" value="1"/>
</dbReference>
<feature type="transmembrane region" description="Helical" evidence="6">
    <location>
        <begin position="134"/>
        <end position="154"/>
    </location>
</feature>
<dbReference type="NCBIfam" id="NF037982">
    <property type="entry name" value="Nramp_1"/>
    <property type="match status" value="1"/>
</dbReference>